<evidence type="ECO:0000256" key="3">
    <source>
        <dbReference type="ARBA" id="ARBA00022679"/>
    </source>
</evidence>
<accession>A0ABN7V1S5</accession>
<evidence type="ECO:0000256" key="2">
    <source>
        <dbReference type="ARBA" id="ARBA00022676"/>
    </source>
</evidence>
<dbReference type="PANTHER" id="PTHR31306:SF4">
    <property type="entry name" value="ALPHA-1,2-GALACTOSYLTRANSFERASE"/>
    <property type="match status" value="1"/>
</dbReference>
<evidence type="ECO:0000313" key="4">
    <source>
        <dbReference type="EMBL" id="CAG8715591.1"/>
    </source>
</evidence>
<keyword evidence="3" id="KW-0808">Transferase</keyword>
<organism evidence="4 5">
    <name type="scientific">Gigaspora margarita</name>
    <dbReference type="NCBI Taxonomy" id="4874"/>
    <lineage>
        <taxon>Eukaryota</taxon>
        <taxon>Fungi</taxon>
        <taxon>Fungi incertae sedis</taxon>
        <taxon>Mucoromycota</taxon>
        <taxon>Glomeromycotina</taxon>
        <taxon>Glomeromycetes</taxon>
        <taxon>Diversisporales</taxon>
        <taxon>Gigasporaceae</taxon>
        <taxon>Gigaspora</taxon>
    </lineage>
</organism>
<protein>
    <submittedName>
        <fullName evidence="4">21061_t:CDS:1</fullName>
    </submittedName>
</protein>
<dbReference type="Gene3D" id="3.90.550.10">
    <property type="entry name" value="Spore Coat Polysaccharide Biosynthesis Protein SpsA, Chain A"/>
    <property type="match status" value="1"/>
</dbReference>
<dbReference type="Pfam" id="PF05637">
    <property type="entry name" value="Glyco_transf_34"/>
    <property type="match status" value="1"/>
</dbReference>
<dbReference type="InterPro" id="IPR029044">
    <property type="entry name" value="Nucleotide-diphossugar_trans"/>
</dbReference>
<evidence type="ECO:0000313" key="5">
    <source>
        <dbReference type="Proteomes" id="UP000789901"/>
    </source>
</evidence>
<dbReference type="PANTHER" id="PTHR31306">
    <property type="entry name" value="ALPHA-1,6-MANNOSYLTRANSFERASE MNN11-RELATED"/>
    <property type="match status" value="1"/>
</dbReference>
<comment type="caution">
    <text evidence="4">The sequence shown here is derived from an EMBL/GenBank/DDBJ whole genome shotgun (WGS) entry which is preliminary data.</text>
</comment>
<evidence type="ECO:0000256" key="1">
    <source>
        <dbReference type="ARBA" id="ARBA00005664"/>
    </source>
</evidence>
<dbReference type="InterPro" id="IPR008630">
    <property type="entry name" value="Glyco_trans_34"/>
</dbReference>
<dbReference type="Proteomes" id="UP000789901">
    <property type="component" value="Unassembled WGS sequence"/>
</dbReference>
<keyword evidence="5" id="KW-1185">Reference proteome</keyword>
<dbReference type="EMBL" id="CAJVQB010008209">
    <property type="protein sequence ID" value="CAG8715591.1"/>
    <property type="molecule type" value="Genomic_DNA"/>
</dbReference>
<sequence length="560" mass="65471">MYLGPNEDSVEGAIKDEDIFLNPPPNLDDHLDHPVIYPIGDGNIQPRHYKLLIAITSQIDETRTRKLLREYLFGIKNNLKPCMENNGDIFYKFLVKPYDQTEKKVLRDFTAEVVEFDDIEEFPNQPNMNWLKTVFTWIQSLEKQEVTYDYVVIMEDHSVINFNKLLTILDSSVVNTHTLTTRQKSNLIWGNFDGGEKDEMFMILGPGSIATLLELEYFIKGTSNHGTKNHGIKKQKQKQTLKYNIITRAYHYFIEPNHSDESDLFFINDNIGLIEWPNAVENIPIETTIGVGHVYLESELKDVFAHLSIPKITACYPVPSNNGKLSIAVVTSSFVYDNMCMYPIAYPLAENKRNYAKKHGYSFVGRSEEFDQQAHYKNRRTVWGKIDSVEKILPHYDWLFWLDMDTVIANQSISVEWLFERFTKMVGGEDNFKKINLVVARPKQDVTINAGVFMIRNSEWSRRFLRTIQQRRDLYHNRQMEQRAMWDLLNTPDYRLETLLLDEDDHTFNTFPHMYVPGDFVVHWAPDDCPVKPILDAIGKFKQFEKSKDFRFTLNHPPDH</sequence>
<comment type="similarity">
    <text evidence="1">Belongs to the glycosyltransferase 34 family.</text>
</comment>
<reference evidence="4 5" key="1">
    <citation type="submission" date="2021-06" db="EMBL/GenBank/DDBJ databases">
        <authorList>
            <person name="Kallberg Y."/>
            <person name="Tangrot J."/>
            <person name="Rosling A."/>
        </authorList>
    </citation>
    <scope>NUCLEOTIDE SEQUENCE [LARGE SCALE GENOMIC DNA]</scope>
    <source>
        <strain evidence="4 5">120-4 pot B 10/14</strain>
    </source>
</reference>
<proteinExistence type="inferred from homology"/>
<gene>
    <name evidence="4" type="ORF">GMARGA_LOCUS13090</name>
</gene>
<name>A0ABN7V1S5_GIGMA</name>
<keyword evidence="2" id="KW-0328">Glycosyltransferase</keyword>